<gene>
    <name evidence="1" type="ORF">CFH83_00880</name>
</gene>
<evidence type="ECO:0000313" key="1">
    <source>
        <dbReference type="EMBL" id="DAB39429.1"/>
    </source>
</evidence>
<proteinExistence type="predicted"/>
<dbReference type="PROSITE" id="PS51257">
    <property type="entry name" value="PROKAR_LIPOPROTEIN"/>
    <property type="match status" value="1"/>
</dbReference>
<evidence type="ECO:0000313" key="2">
    <source>
        <dbReference type="Proteomes" id="UP000228859"/>
    </source>
</evidence>
<organism evidence="1 2">
    <name type="scientific">Sulfuricurvum kujiense</name>
    <dbReference type="NCBI Taxonomy" id="148813"/>
    <lineage>
        <taxon>Bacteria</taxon>
        <taxon>Pseudomonadati</taxon>
        <taxon>Campylobacterota</taxon>
        <taxon>Epsilonproteobacteria</taxon>
        <taxon>Campylobacterales</taxon>
        <taxon>Sulfurimonadaceae</taxon>
        <taxon>Sulfuricurvum</taxon>
    </lineage>
</organism>
<evidence type="ECO:0008006" key="3">
    <source>
        <dbReference type="Google" id="ProtNLM"/>
    </source>
</evidence>
<dbReference type="RefSeq" id="WP_294894710.1">
    <property type="nucleotide sequence ID" value="NZ_DLUI01000012.1"/>
</dbReference>
<reference evidence="1 2" key="1">
    <citation type="journal article" date="2017" name="Front. Microbiol.">
        <title>Comparative Genomic Analysis of the Class Epsilonproteobacteria and Proposed Reclassification to Epsilonbacteraeota (phyl. nov.).</title>
        <authorList>
            <person name="Waite D.W."/>
            <person name="Vanwonterghem I."/>
            <person name="Rinke C."/>
            <person name="Parks D.H."/>
            <person name="Zhang Y."/>
            <person name="Takai K."/>
            <person name="Sievert S.M."/>
            <person name="Simon J."/>
            <person name="Campbell B.J."/>
            <person name="Hanson T.E."/>
            <person name="Woyke T."/>
            <person name="Klotz M.G."/>
            <person name="Hugenholtz P."/>
        </authorList>
    </citation>
    <scope>NUCLEOTIDE SEQUENCE [LARGE SCALE GENOMIC DNA]</scope>
    <source>
        <strain evidence="1">UBA12443</strain>
    </source>
</reference>
<dbReference type="AlphaFoldDB" id="A0A2D3WQ91"/>
<dbReference type="EMBL" id="DLUI01000012">
    <property type="protein sequence ID" value="DAB39429.1"/>
    <property type="molecule type" value="Genomic_DNA"/>
</dbReference>
<name>A0A2D3WQ91_9BACT</name>
<comment type="caution">
    <text evidence="1">The sequence shown here is derived from an EMBL/GenBank/DDBJ whole genome shotgun (WGS) entry which is preliminary data.</text>
</comment>
<accession>A0A2D3WQ91</accession>
<sequence length="202" mass="21743">MVKKIISNGLLASGLLLFAGCSYSGSAYNPIVKPSSVILAGHAPGAPSLSRASDATQTAWFSLQQAAMYTLKSGNKYFAIDKPKLISNTDGSTMNTPEEFAVKCTSSGAASAGSAFDAFGIGEYGCRIASGPHIKAGFIEIVTYKEKPKTILVYDADEVIAYLKSHELFVEEDEYIAKGELNSKSSAMYQSYTNWYRGKRDK</sequence>
<dbReference type="Proteomes" id="UP000228859">
    <property type="component" value="Unassembled WGS sequence"/>
</dbReference>
<protein>
    <recommendedName>
        <fullName evidence="3">Lipoprotein</fullName>
    </recommendedName>
</protein>